<keyword evidence="1" id="KW-0732">Signal</keyword>
<sequence>MKKINVLFVLFILLLIASCNRVDSSTDIYIYPNDIPPPYISTPEDIVDAHADLKNQERFEDFLHNVQQGKEDSIRMVRYTTEGDPIVHELEYDGEIIKSTKDPRRDQYGQGSIIHSACSLIEAVETNESTNYLLENCEPPIEDNNILVIEK</sequence>
<dbReference type="Proteomes" id="UP000596049">
    <property type="component" value="Chromosome"/>
</dbReference>
<keyword evidence="3" id="KW-1185">Reference proteome</keyword>
<dbReference type="EMBL" id="CP067341">
    <property type="protein sequence ID" value="QQP10200.1"/>
    <property type="molecule type" value="Genomic_DNA"/>
</dbReference>
<accession>A0ABX7AKE2</accession>
<evidence type="ECO:0000313" key="2">
    <source>
        <dbReference type="EMBL" id="QQP10200.1"/>
    </source>
</evidence>
<feature type="chain" id="PRO_5047387982" evidence="1">
    <location>
        <begin position="22"/>
        <end position="151"/>
    </location>
</feature>
<gene>
    <name evidence="2" type="ORF">FJQ98_12830</name>
</gene>
<evidence type="ECO:0000313" key="3">
    <source>
        <dbReference type="Proteomes" id="UP000596049"/>
    </source>
</evidence>
<dbReference type="InterPro" id="IPR025372">
    <property type="entry name" value="DUF4362"/>
</dbReference>
<feature type="signal peptide" evidence="1">
    <location>
        <begin position="1"/>
        <end position="21"/>
    </location>
</feature>
<dbReference type="RefSeq" id="WP_053595546.1">
    <property type="nucleotide sequence ID" value="NZ_CP067341.1"/>
</dbReference>
<reference evidence="2 3" key="1">
    <citation type="submission" date="2020-01" db="EMBL/GenBank/DDBJ databases">
        <authorList>
            <person name="Liu G."/>
            <person name="Liu B."/>
        </authorList>
    </citation>
    <scope>NUCLEOTIDE SEQUENCE [LARGE SCALE GENOMIC DNA]</scope>
    <source>
        <strain evidence="2 3">FJAT-51161</strain>
    </source>
</reference>
<dbReference type="PROSITE" id="PS51257">
    <property type="entry name" value="PROKAR_LIPOPROTEIN"/>
    <property type="match status" value="1"/>
</dbReference>
<proteinExistence type="predicted"/>
<protein>
    <submittedName>
        <fullName evidence="2">DUF4362 domain-containing protein</fullName>
    </submittedName>
</protein>
<organism evidence="2 3">
    <name type="scientific">Lysinibacillus agricola</name>
    <dbReference type="NCBI Taxonomy" id="2590012"/>
    <lineage>
        <taxon>Bacteria</taxon>
        <taxon>Bacillati</taxon>
        <taxon>Bacillota</taxon>
        <taxon>Bacilli</taxon>
        <taxon>Bacillales</taxon>
        <taxon>Bacillaceae</taxon>
        <taxon>Lysinibacillus</taxon>
    </lineage>
</organism>
<dbReference type="Pfam" id="PF14275">
    <property type="entry name" value="DUF4362"/>
    <property type="match status" value="1"/>
</dbReference>
<evidence type="ECO:0000256" key="1">
    <source>
        <dbReference type="SAM" id="SignalP"/>
    </source>
</evidence>
<name>A0ABX7AKE2_9BACI</name>